<dbReference type="EMBL" id="QJKJ01005175">
    <property type="protein sequence ID" value="RDX91235.1"/>
    <property type="molecule type" value="Genomic_DNA"/>
</dbReference>
<dbReference type="AlphaFoldDB" id="A0A371GKZ7"/>
<feature type="non-terminal residue" evidence="1">
    <location>
        <position position="1"/>
    </location>
</feature>
<evidence type="ECO:0000313" key="1">
    <source>
        <dbReference type="EMBL" id="RDX91235.1"/>
    </source>
</evidence>
<evidence type="ECO:0000313" key="2">
    <source>
        <dbReference type="Proteomes" id="UP000257109"/>
    </source>
</evidence>
<organism evidence="1 2">
    <name type="scientific">Mucuna pruriens</name>
    <name type="common">Velvet bean</name>
    <name type="synonym">Dolichos pruriens</name>
    <dbReference type="NCBI Taxonomy" id="157652"/>
    <lineage>
        <taxon>Eukaryota</taxon>
        <taxon>Viridiplantae</taxon>
        <taxon>Streptophyta</taxon>
        <taxon>Embryophyta</taxon>
        <taxon>Tracheophyta</taxon>
        <taxon>Spermatophyta</taxon>
        <taxon>Magnoliopsida</taxon>
        <taxon>eudicotyledons</taxon>
        <taxon>Gunneridae</taxon>
        <taxon>Pentapetalae</taxon>
        <taxon>rosids</taxon>
        <taxon>fabids</taxon>
        <taxon>Fabales</taxon>
        <taxon>Fabaceae</taxon>
        <taxon>Papilionoideae</taxon>
        <taxon>50 kb inversion clade</taxon>
        <taxon>NPAAA clade</taxon>
        <taxon>indigoferoid/millettioid clade</taxon>
        <taxon>Phaseoleae</taxon>
        <taxon>Mucuna</taxon>
    </lineage>
</organism>
<sequence length="68" mass="8059">MFLKSIDAFTHPKIAHKIFKMMKLWEKKCSSRILHLTNSNEKSTMNLIYKAINQVKENMQEAFSDIKK</sequence>
<comment type="caution">
    <text evidence="1">The sequence shown here is derived from an EMBL/GenBank/DDBJ whole genome shotgun (WGS) entry which is preliminary data.</text>
</comment>
<gene>
    <name evidence="1" type="ORF">CR513_26811</name>
</gene>
<accession>A0A371GKZ7</accession>
<protein>
    <recommendedName>
        <fullName evidence="3">DUF659 domain-containing protein</fullName>
    </recommendedName>
</protein>
<keyword evidence="2" id="KW-1185">Reference proteome</keyword>
<reference evidence="1" key="1">
    <citation type="submission" date="2018-05" db="EMBL/GenBank/DDBJ databases">
        <title>Draft genome of Mucuna pruriens seed.</title>
        <authorList>
            <person name="Nnadi N.E."/>
            <person name="Vos R."/>
            <person name="Hasami M.H."/>
            <person name="Devisetty U.K."/>
            <person name="Aguiy J.C."/>
        </authorList>
    </citation>
    <scope>NUCLEOTIDE SEQUENCE [LARGE SCALE GENOMIC DNA]</scope>
    <source>
        <strain evidence="1">JCA_2017</strain>
    </source>
</reference>
<proteinExistence type="predicted"/>
<dbReference type="Proteomes" id="UP000257109">
    <property type="component" value="Unassembled WGS sequence"/>
</dbReference>
<name>A0A371GKZ7_MUCPR</name>
<evidence type="ECO:0008006" key="3">
    <source>
        <dbReference type="Google" id="ProtNLM"/>
    </source>
</evidence>